<evidence type="ECO:0000313" key="2">
    <source>
        <dbReference type="Proteomes" id="UP000799754"/>
    </source>
</evidence>
<name>A0ACB6SAJ2_9PLEO</name>
<proteinExistence type="predicted"/>
<organism evidence="1 2">
    <name type="scientific">Macroventuria anomochaeta</name>
    <dbReference type="NCBI Taxonomy" id="301207"/>
    <lineage>
        <taxon>Eukaryota</taxon>
        <taxon>Fungi</taxon>
        <taxon>Dikarya</taxon>
        <taxon>Ascomycota</taxon>
        <taxon>Pezizomycotina</taxon>
        <taxon>Dothideomycetes</taxon>
        <taxon>Pleosporomycetidae</taxon>
        <taxon>Pleosporales</taxon>
        <taxon>Pleosporineae</taxon>
        <taxon>Didymellaceae</taxon>
        <taxon>Macroventuria</taxon>
    </lineage>
</organism>
<comment type="caution">
    <text evidence="1">The sequence shown here is derived from an EMBL/GenBank/DDBJ whole genome shotgun (WGS) entry which is preliminary data.</text>
</comment>
<dbReference type="EMBL" id="MU006706">
    <property type="protein sequence ID" value="KAF2630610.1"/>
    <property type="molecule type" value="Genomic_DNA"/>
</dbReference>
<evidence type="ECO:0000313" key="1">
    <source>
        <dbReference type="EMBL" id="KAF2630610.1"/>
    </source>
</evidence>
<gene>
    <name evidence="1" type="ORF">BU25DRAFT_243840</name>
</gene>
<protein>
    <submittedName>
        <fullName evidence="1">Uncharacterized protein</fullName>
    </submittedName>
</protein>
<reference evidence="1" key="1">
    <citation type="journal article" date="2020" name="Stud. Mycol.">
        <title>101 Dothideomycetes genomes: a test case for predicting lifestyles and emergence of pathogens.</title>
        <authorList>
            <person name="Haridas S."/>
            <person name="Albert R."/>
            <person name="Binder M."/>
            <person name="Bloem J."/>
            <person name="Labutti K."/>
            <person name="Salamov A."/>
            <person name="Andreopoulos B."/>
            <person name="Baker S."/>
            <person name="Barry K."/>
            <person name="Bills G."/>
            <person name="Bluhm B."/>
            <person name="Cannon C."/>
            <person name="Castanera R."/>
            <person name="Culley D."/>
            <person name="Daum C."/>
            <person name="Ezra D."/>
            <person name="Gonzalez J."/>
            <person name="Henrissat B."/>
            <person name="Kuo A."/>
            <person name="Liang C."/>
            <person name="Lipzen A."/>
            <person name="Lutzoni F."/>
            <person name="Magnuson J."/>
            <person name="Mondo S."/>
            <person name="Nolan M."/>
            <person name="Ohm R."/>
            <person name="Pangilinan J."/>
            <person name="Park H.-J."/>
            <person name="Ramirez L."/>
            <person name="Alfaro M."/>
            <person name="Sun H."/>
            <person name="Tritt A."/>
            <person name="Yoshinaga Y."/>
            <person name="Zwiers L.-H."/>
            <person name="Turgeon B."/>
            <person name="Goodwin S."/>
            <person name="Spatafora J."/>
            <person name="Crous P."/>
            <person name="Grigoriev I."/>
        </authorList>
    </citation>
    <scope>NUCLEOTIDE SEQUENCE</scope>
    <source>
        <strain evidence="1">CBS 525.71</strain>
    </source>
</reference>
<keyword evidence="2" id="KW-1185">Reference proteome</keyword>
<dbReference type="Proteomes" id="UP000799754">
    <property type="component" value="Unassembled WGS sequence"/>
</dbReference>
<accession>A0ACB6SAJ2</accession>
<sequence length="172" mass="18898">MHARASPILLIWAANRTRNVSLFPSTQGTLELLAWSCKCAGCGGVHQPSRERKARAQGMIPRIHPAHLLVTEPLKGVWKNFVMTSRYFAQIRGCDTMRSETHLDAADAERRTVLVSFRLGGSKTRGSRIAARGHNPSVHTSSFNHPDVGIRQGGMRNKGGNIVVKVVPAYYG</sequence>